<comment type="subcellular location">
    <subcellularLocation>
        <location evidence="5">Cell inner membrane</location>
        <topology evidence="5">Multi-pass membrane protein</topology>
    </subcellularLocation>
</comment>
<evidence type="ECO:0000256" key="5">
    <source>
        <dbReference type="HAMAP-Rule" id="MF_00189"/>
    </source>
</evidence>
<comment type="function">
    <text evidence="5">Plays a role in cell envelope biogenesis, maintenance of cell envelope integrity and membrane homeostasis.</text>
</comment>
<dbReference type="RefSeq" id="WP_027706027.1">
    <property type="nucleotide sequence ID" value="NZ_AP018933.1"/>
</dbReference>
<dbReference type="InterPro" id="IPR006008">
    <property type="entry name" value="YciB"/>
</dbReference>
<accession>A0A348HFW3</accession>
<dbReference type="OrthoDB" id="9788219at2"/>
<feature type="transmembrane region" description="Helical" evidence="5">
    <location>
        <begin position="51"/>
        <end position="69"/>
    </location>
</feature>
<evidence type="ECO:0000256" key="4">
    <source>
        <dbReference type="ARBA" id="ARBA00023136"/>
    </source>
</evidence>
<feature type="transmembrane region" description="Helical" evidence="5">
    <location>
        <begin position="148"/>
        <end position="171"/>
    </location>
</feature>
<comment type="similarity">
    <text evidence="5">Belongs to the YciB family.</text>
</comment>
<dbReference type="Pfam" id="PF04279">
    <property type="entry name" value="IspA"/>
    <property type="match status" value="1"/>
</dbReference>
<proteinExistence type="inferred from homology"/>
<keyword evidence="5" id="KW-0997">Cell inner membrane</keyword>
<gene>
    <name evidence="5" type="primary">yciB</name>
    <name evidence="6" type="ORF">ZBT109_1765</name>
</gene>
<feature type="transmembrane region" description="Helical" evidence="5">
    <location>
        <begin position="116"/>
        <end position="142"/>
    </location>
</feature>
<dbReference type="PANTHER" id="PTHR36917:SF1">
    <property type="entry name" value="INNER MEMBRANE-SPANNING PROTEIN YCIB"/>
    <property type="match status" value="1"/>
</dbReference>
<sequence length="187" mass="21019">MNNLLNFLPVAIFFGVYKYYGDLKIATAVLMVATVIHVLGLWLYSRAIKPIHLVTLVLVLGFGAATLLLNDHFIVWKPTVLNLVMALAFLLSPLFGKRQPLVQMMMGKEISLPSTVWHRLNIAWVVFFVALAIVNLLVYRFYGESVWVTFKLFGMLGLTVLFVLAQGIWLARQGALAHKTQDDNDGQ</sequence>
<feature type="transmembrane region" description="Helical" evidence="5">
    <location>
        <begin position="75"/>
        <end position="95"/>
    </location>
</feature>
<evidence type="ECO:0000256" key="3">
    <source>
        <dbReference type="ARBA" id="ARBA00022989"/>
    </source>
</evidence>
<evidence type="ECO:0000313" key="6">
    <source>
        <dbReference type="EMBL" id="BBG30515.1"/>
    </source>
</evidence>
<evidence type="ECO:0000256" key="1">
    <source>
        <dbReference type="ARBA" id="ARBA00022475"/>
    </source>
</evidence>
<keyword evidence="4 5" id="KW-0472">Membrane</keyword>
<dbReference type="GO" id="GO:0005886">
    <property type="term" value="C:plasma membrane"/>
    <property type="evidence" value="ECO:0007669"/>
    <property type="project" value="UniProtKB-SubCell"/>
</dbReference>
<organism evidence="6 7">
    <name type="scientific">Zymobacter palmae</name>
    <dbReference type="NCBI Taxonomy" id="33074"/>
    <lineage>
        <taxon>Bacteria</taxon>
        <taxon>Pseudomonadati</taxon>
        <taxon>Pseudomonadota</taxon>
        <taxon>Gammaproteobacteria</taxon>
        <taxon>Oceanospirillales</taxon>
        <taxon>Halomonadaceae</taxon>
        <taxon>Zymobacter group</taxon>
        <taxon>Zymobacter</taxon>
    </lineage>
</organism>
<dbReference type="Proteomes" id="UP000267342">
    <property type="component" value="Chromosome"/>
</dbReference>
<keyword evidence="2 5" id="KW-0812">Transmembrane</keyword>
<dbReference type="STRING" id="1123510.GCA_000620025_00951"/>
<dbReference type="AlphaFoldDB" id="A0A348HFW3"/>
<keyword evidence="3 5" id="KW-1133">Transmembrane helix</keyword>
<evidence type="ECO:0000256" key="2">
    <source>
        <dbReference type="ARBA" id="ARBA00022692"/>
    </source>
</evidence>
<dbReference type="HAMAP" id="MF_00189">
    <property type="entry name" value="YciB"/>
    <property type="match status" value="1"/>
</dbReference>
<keyword evidence="1 5" id="KW-1003">Cell membrane</keyword>
<evidence type="ECO:0000313" key="7">
    <source>
        <dbReference type="Proteomes" id="UP000267342"/>
    </source>
</evidence>
<keyword evidence="7" id="KW-1185">Reference proteome</keyword>
<name>A0A348HFW3_9GAMM</name>
<reference evidence="6 7" key="1">
    <citation type="submission" date="2018-09" db="EMBL/GenBank/DDBJ databases">
        <title>Zymobacter palmae IAM14233 (=T109) whole genome analysis.</title>
        <authorList>
            <person name="Yanase H."/>
        </authorList>
    </citation>
    <scope>NUCLEOTIDE SEQUENCE [LARGE SCALE GENOMIC DNA]</scope>
    <source>
        <strain evidence="6 7">IAM14233</strain>
    </source>
</reference>
<protein>
    <recommendedName>
        <fullName evidence="5">Inner membrane-spanning protein YciB</fullName>
    </recommendedName>
</protein>
<dbReference type="KEGG" id="zpl:ZBT109_1765"/>
<feature type="transmembrane region" description="Helical" evidence="5">
    <location>
        <begin position="25"/>
        <end position="44"/>
    </location>
</feature>
<dbReference type="EMBL" id="AP018933">
    <property type="protein sequence ID" value="BBG30515.1"/>
    <property type="molecule type" value="Genomic_DNA"/>
</dbReference>
<dbReference type="PANTHER" id="PTHR36917">
    <property type="entry name" value="INTRACELLULAR SEPTATION PROTEIN A-RELATED"/>
    <property type="match status" value="1"/>
</dbReference>